<organism evidence="2 3">
    <name type="scientific">Boudabousia tangfeifanii</name>
    <dbReference type="NCBI Taxonomy" id="1912795"/>
    <lineage>
        <taxon>Bacteria</taxon>
        <taxon>Bacillati</taxon>
        <taxon>Actinomycetota</taxon>
        <taxon>Actinomycetes</taxon>
        <taxon>Actinomycetales</taxon>
        <taxon>Actinomycetaceae</taxon>
        <taxon>Boudabousia</taxon>
    </lineage>
</organism>
<sequence length="183" mass="19328">MQENGTNLVAGEFSAGGESGDVLASADLTAKICELFAKAKSRNWSISCAESLTGGWLAAVLTSVPGASEVFAGSVTTYQLAQKHRLLGLSEDFLAEQGPYNHQTAAQMAEGCNQLFQTQLALATTGVAGPGPDGQVSAGSVWVAVATCDQTQTWEYHFSGQRQEVRWRTVQQVVDRALATLSS</sequence>
<dbReference type="InterPro" id="IPR036653">
    <property type="entry name" value="CinA-like_C"/>
</dbReference>
<dbReference type="InterPro" id="IPR008136">
    <property type="entry name" value="CinA_C"/>
</dbReference>
<dbReference type="Pfam" id="PF02464">
    <property type="entry name" value="CinA"/>
    <property type="match status" value="1"/>
</dbReference>
<dbReference type="STRING" id="1912795.BK816_05795"/>
<evidence type="ECO:0000313" key="3">
    <source>
        <dbReference type="Proteomes" id="UP000176288"/>
    </source>
</evidence>
<name>A0A1D9MKQ6_9ACTO</name>
<feature type="domain" description="CinA C-terminal" evidence="1">
    <location>
        <begin position="35"/>
        <end position="177"/>
    </location>
</feature>
<dbReference type="NCBIfam" id="TIGR00199">
    <property type="entry name" value="PncC_domain"/>
    <property type="match status" value="1"/>
</dbReference>
<dbReference type="RefSeq" id="WP_071164331.1">
    <property type="nucleotide sequence ID" value="NZ_CP017812.1"/>
</dbReference>
<dbReference type="KEGG" id="avu:BK816_05795"/>
<proteinExistence type="predicted"/>
<protein>
    <recommendedName>
        <fullName evidence="1">CinA C-terminal domain-containing protein</fullName>
    </recommendedName>
</protein>
<evidence type="ECO:0000313" key="2">
    <source>
        <dbReference type="EMBL" id="AOZ72866.1"/>
    </source>
</evidence>
<dbReference type="AlphaFoldDB" id="A0A1D9MKQ6"/>
<reference evidence="2 3" key="1">
    <citation type="submission" date="2016-10" db="EMBL/GenBank/DDBJ databases">
        <title>Actinomyces aegypiusis sp. nov., isolated from the Aegypius monachus in Qinghai Tibet Plateau China.</title>
        <authorList>
            <person name="Wang Y."/>
        </authorList>
    </citation>
    <scope>NUCLEOTIDE SEQUENCE [LARGE SCALE GENOMIC DNA]</scope>
    <source>
        <strain evidence="2 3">VUL4_3</strain>
    </source>
</reference>
<dbReference type="SUPFAM" id="SSF142433">
    <property type="entry name" value="CinA-like"/>
    <property type="match status" value="1"/>
</dbReference>
<dbReference type="Gene3D" id="3.90.950.20">
    <property type="entry name" value="CinA-like"/>
    <property type="match status" value="1"/>
</dbReference>
<gene>
    <name evidence="2" type="ORF">BK816_05795</name>
</gene>
<accession>A0A1D9MKQ6</accession>
<evidence type="ECO:0000259" key="1">
    <source>
        <dbReference type="Pfam" id="PF02464"/>
    </source>
</evidence>
<dbReference type="Proteomes" id="UP000176288">
    <property type="component" value="Chromosome"/>
</dbReference>
<dbReference type="OrthoDB" id="1253990at2"/>
<dbReference type="EMBL" id="CP017812">
    <property type="protein sequence ID" value="AOZ72866.1"/>
    <property type="molecule type" value="Genomic_DNA"/>
</dbReference>
<keyword evidence="3" id="KW-1185">Reference proteome</keyword>